<keyword evidence="2" id="KW-1185">Reference proteome</keyword>
<dbReference type="PROSITE" id="PS51257">
    <property type="entry name" value="PROKAR_LIPOPROTEIN"/>
    <property type="match status" value="1"/>
</dbReference>
<dbReference type="RefSeq" id="WP_192761020.1">
    <property type="nucleotide sequence ID" value="NZ_JADBDZ010000001.1"/>
</dbReference>
<evidence type="ECO:0000313" key="1">
    <source>
        <dbReference type="EMBL" id="MBE1534678.1"/>
    </source>
</evidence>
<accession>A0ABR9JW99</accession>
<evidence type="ECO:0008006" key="3">
    <source>
        <dbReference type="Google" id="ProtNLM"/>
    </source>
</evidence>
<protein>
    <recommendedName>
        <fullName evidence="3">Secreted protein</fullName>
    </recommendedName>
</protein>
<dbReference type="Proteomes" id="UP000627838">
    <property type="component" value="Unassembled WGS sequence"/>
</dbReference>
<sequence length="86" mass="9017">MKREDRTVRPRSRRVGVAAGVFGSVLLAITGCGATAKKQSFTDENGRACAYVLIEESDGDKEVGDIDCDFPPGHVPSAPPSPTPTG</sequence>
<gene>
    <name evidence="1" type="ORF">H4W34_004511</name>
</gene>
<organism evidence="1 2">
    <name type="scientific">Actinomadura algeriensis</name>
    <dbReference type="NCBI Taxonomy" id="1679523"/>
    <lineage>
        <taxon>Bacteria</taxon>
        <taxon>Bacillati</taxon>
        <taxon>Actinomycetota</taxon>
        <taxon>Actinomycetes</taxon>
        <taxon>Streptosporangiales</taxon>
        <taxon>Thermomonosporaceae</taxon>
        <taxon>Actinomadura</taxon>
    </lineage>
</organism>
<reference evidence="1 2" key="1">
    <citation type="submission" date="2020-10" db="EMBL/GenBank/DDBJ databases">
        <title>Sequencing the genomes of 1000 actinobacteria strains.</title>
        <authorList>
            <person name="Klenk H.-P."/>
        </authorList>
    </citation>
    <scope>NUCLEOTIDE SEQUENCE [LARGE SCALE GENOMIC DNA]</scope>
    <source>
        <strain evidence="1 2">DSM 46744</strain>
    </source>
</reference>
<name>A0ABR9JW99_9ACTN</name>
<comment type="caution">
    <text evidence="1">The sequence shown here is derived from an EMBL/GenBank/DDBJ whole genome shotgun (WGS) entry which is preliminary data.</text>
</comment>
<proteinExistence type="predicted"/>
<dbReference type="EMBL" id="JADBDZ010000001">
    <property type="protein sequence ID" value="MBE1534678.1"/>
    <property type="molecule type" value="Genomic_DNA"/>
</dbReference>
<evidence type="ECO:0000313" key="2">
    <source>
        <dbReference type="Proteomes" id="UP000627838"/>
    </source>
</evidence>